<gene>
    <name evidence="3" type="ORF">HNR19_003490</name>
</gene>
<reference evidence="3 4" key="1">
    <citation type="submission" date="2020-07" db="EMBL/GenBank/DDBJ databases">
        <title>Sequencing the genomes of 1000 actinobacteria strains.</title>
        <authorList>
            <person name="Klenk H.-P."/>
        </authorList>
    </citation>
    <scope>NUCLEOTIDE SEQUENCE [LARGE SCALE GENOMIC DNA]</scope>
    <source>
        <strain evidence="3 4">DSM 103833</strain>
    </source>
</reference>
<dbReference type="Pfam" id="PF01128">
    <property type="entry name" value="IspD"/>
    <property type="match status" value="1"/>
</dbReference>
<dbReference type="EC" id="2.7.7.60" evidence="3"/>
<keyword evidence="1 3" id="KW-0808">Transferase</keyword>
<keyword evidence="2 3" id="KW-0548">Nucleotidyltransferase</keyword>
<sequence>MDPDDIPASGLVVDEDRGGLPYHLVHGESLVAAAAWAAGAAGVDLLDLTTPWDVAADRGTPLVLHDSLCPMTPPDFIARCVEICTMRDEPVVAVRPVTDTVKQVEDGVLGTTVDRDALVAVCSPVVLPPRLVAELAAKGGLPALPTLDFTGLLGWLRTSYDVQLVDAPAAARRVASDEDLRVLEAMTDPRDADL</sequence>
<dbReference type="InterPro" id="IPR029044">
    <property type="entry name" value="Nucleotide-diphossugar_trans"/>
</dbReference>
<dbReference type="Proteomes" id="UP000530424">
    <property type="component" value="Unassembled WGS sequence"/>
</dbReference>
<evidence type="ECO:0000313" key="3">
    <source>
        <dbReference type="EMBL" id="NYJ02792.1"/>
    </source>
</evidence>
<evidence type="ECO:0000256" key="2">
    <source>
        <dbReference type="ARBA" id="ARBA00022695"/>
    </source>
</evidence>
<evidence type="ECO:0000256" key="1">
    <source>
        <dbReference type="ARBA" id="ARBA00022679"/>
    </source>
</evidence>
<keyword evidence="4" id="KW-1185">Reference proteome</keyword>
<organism evidence="3 4">
    <name type="scientific">Nocardioides thalensis</name>
    <dbReference type="NCBI Taxonomy" id="1914755"/>
    <lineage>
        <taxon>Bacteria</taxon>
        <taxon>Bacillati</taxon>
        <taxon>Actinomycetota</taxon>
        <taxon>Actinomycetes</taxon>
        <taxon>Propionibacteriales</taxon>
        <taxon>Nocardioidaceae</taxon>
        <taxon>Nocardioides</taxon>
    </lineage>
</organism>
<comment type="caution">
    <text evidence="3">The sequence shown here is derived from an EMBL/GenBank/DDBJ whole genome shotgun (WGS) entry which is preliminary data.</text>
</comment>
<dbReference type="Gene3D" id="3.90.550.10">
    <property type="entry name" value="Spore Coat Polysaccharide Biosynthesis Protein SpsA, Chain A"/>
    <property type="match status" value="1"/>
</dbReference>
<dbReference type="InterPro" id="IPR034683">
    <property type="entry name" value="IspD/TarI"/>
</dbReference>
<dbReference type="GO" id="GO:0050518">
    <property type="term" value="F:2-C-methyl-D-erythritol 4-phosphate cytidylyltransferase activity"/>
    <property type="evidence" value="ECO:0007669"/>
    <property type="project" value="UniProtKB-EC"/>
</dbReference>
<protein>
    <submittedName>
        <fullName evidence="3">2-C-methyl-D-erythritol 4-phosphate cytidylyltransferase</fullName>
        <ecNumber evidence="3">2.7.7.60</ecNumber>
    </submittedName>
</protein>
<dbReference type="EMBL" id="JACCFP010000001">
    <property type="protein sequence ID" value="NYJ02792.1"/>
    <property type="molecule type" value="Genomic_DNA"/>
</dbReference>
<proteinExistence type="predicted"/>
<name>A0A853C808_9ACTN</name>
<dbReference type="AlphaFoldDB" id="A0A853C808"/>
<accession>A0A853C808</accession>
<dbReference type="RefSeq" id="WP_179669111.1">
    <property type="nucleotide sequence ID" value="NZ_JACCFP010000001.1"/>
</dbReference>
<dbReference type="SUPFAM" id="SSF53448">
    <property type="entry name" value="Nucleotide-diphospho-sugar transferases"/>
    <property type="match status" value="1"/>
</dbReference>
<evidence type="ECO:0000313" key="4">
    <source>
        <dbReference type="Proteomes" id="UP000530424"/>
    </source>
</evidence>